<dbReference type="InterPro" id="IPR005103">
    <property type="entry name" value="AA9_LPMO"/>
</dbReference>
<comment type="cofactor">
    <cofactor evidence="1">
        <name>Cu(2+)</name>
        <dbReference type="ChEBI" id="CHEBI:29036"/>
    </cofactor>
</comment>
<evidence type="ECO:0000256" key="6">
    <source>
        <dbReference type="SAM" id="MobiDB-lite"/>
    </source>
</evidence>
<dbReference type="Proteomes" id="UP000504638">
    <property type="component" value="Unplaced"/>
</dbReference>
<evidence type="ECO:0000259" key="7">
    <source>
        <dbReference type="Pfam" id="PF03443"/>
    </source>
</evidence>
<keyword evidence="5" id="KW-0136">Cellulose degradation</keyword>
<dbReference type="CDD" id="cd21175">
    <property type="entry name" value="LPMO_AA9"/>
    <property type="match status" value="1"/>
</dbReference>
<evidence type="ECO:0000256" key="4">
    <source>
        <dbReference type="ARBA" id="ARBA00023157"/>
    </source>
</evidence>
<dbReference type="GO" id="GO:0005576">
    <property type="term" value="C:extracellular region"/>
    <property type="evidence" value="ECO:0007669"/>
    <property type="project" value="UniProtKB-SubCell"/>
</dbReference>
<feature type="domain" description="Auxiliary Activity family 9 catalytic" evidence="7">
    <location>
        <begin position="8"/>
        <end position="193"/>
    </location>
</feature>
<reference evidence="10" key="3">
    <citation type="submission" date="2025-04" db="UniProtKB">
        <authorList>
            <consortium name="RefSeq"/>
        </authorList>
    </citation>
    <scope>IDENTIFICATION</scope>
    <source>
        <strain evidence="10">CBS 781.70</strain>
    </source>
</reference>
<organism evidence="8">
    <name type="scientific">Eremomyces bilateralis CBS 781.70</name>
    <dbReference type="NCBI Taxonomy" id="1392243"/>
    <lineage>
        <taxon>Eukaryota</taxon>
        <taxon>Fungi</taxon>
        <taxon>Dikarya</taxon>
        <taxon>Ascomycota</taxon>
        <taxon>Pezizomycotina</taxon>
        <taxon>Dothideomycetes</taxon>
        <taxon>Dothideomycetes incertae sedis</taxon>
        <taxon>Eremomycetales</taxon>
        <taxon>Eremomycetaceae</taxon>
        <taxon>Eremomyces</taxon>
    </lineage>
</organism>
<dbReference type="Gene3D" id="2.70.50.70">
    <property type="match status" value="1"/>
</dbReference>
<dbReference type="AlphaFoldDB" id="A0A6G1FSP4"/>
<evidence type="ECO:0000313" key="10">
    <source>
        <dbReference type="RefSeq" id="XP_033530516.1"/>
    </source>
</evidence>
<keyword evidence="5" id="KW-0119">Carbohydrate metabolism</keyword>
<keyword evidence="9" id="KW-1185">Reference proteome</keyword>
<gene>
    <name evidence="8 10" type="ORF">P152DRAFT_206996</name>
</gene>
<evidence type="ECO:0000313" key="8">
    <source>
        <dbReference type="EMBL" id="KAF1808885.1"/>
    </source>
</evidence>
<evidence type="ECO:0000256" key="1">
    <source>
        <dbReference type="ARBA" id="ARBA00001973"/>
    </source>
</evidence>
<dbReference type="PANTHER" id="PTHR33353:SF32">
    <property type="entry name" value="ENDO-BETA-1,4-GLUCANASE D"/>
    <property type="match status" value="1"/>
</dbReference>
<dbReference type="OrthoDB" id="3496539at2759"/>
<keyword evidence="4 5" id="KW-1015">Disulfide bond</keyword>
<sequence>MRMSNILKEANFPVSPTSEDVACNVNGKNGVSRTAPVKDGDTLSFECRSNMPDVTNTGGDGPIAVGHYGPCAIYAKKVDSAIEDQGVGPGWFKLWEDGYDESSGKWCNERFIESGGLLSVTLPQGLQGGDYLFRPEILALHNANQGDPQFFTGCAQVHLESTGNLVAKDTVSIPGWVSTSDPGVAYDLYKYPSMDLPYPIPGPPIVELVPGDSTASTSSVQTTGLLPSDCILENNNWCGKEVPTYNTQDGCWASAQNCWDQNDVCWDTAGPTGGHGCEIWGDYCKTLGDLCENKNFNGPPNAGNVLTPQKRTISPKFWGSGEPIVGAGAPSATPVAKAPVAGSQSSAAASPTADAGSGSGSQGGEQPAALPAPSSSQYFEPAPSNVEPAQGNAAPAPSQGPVEPAAVDGDVVTVTVTAYTTVVVDQFVTVSA</sequence>
<dbReference type="InterPro" id="IPR049892">
    <property type="entry name" value="AA9"/>
</dbReference>
<comment type="domain">
    <text evidence="5">Has a modular structure: an endo-beta-1,4-glucanase catalytic module at the N-terminus, a linker rich in serines and threonines, and a C-terminal carbohydrate-binding module (CBM).</text>
</comment>
<evidence type="ECO:0000256" key="3">
    <source>
        <dbReference type="ARBA" id="ARBA00022525"/>
    </source>
</evidence>
<comment type="subcellular location">
    <subcellularLocation>
        <location evidence="2 5">Secreted</location>
    </subcellularLocation>
</comment>
<comment type="catalytic activity">
    <reaction evidence="5">
        <text>[(1-&gt;4)-beta-D-glucosyl]n+m + reduced acceptor + O2 = 4-dehydro-beta-D-glucosyl-[(1-&gt;4)-beta-D-glucosyl]n-1 + [(1-&gt;4)-beta-D-glucosyl]m + acceptor + H2O.</text>
        <dbReference type="EC" id="1.14.99.56"/>
    </reaction>
</comment>
<evidence type="ECO:0000256" key="5">
    <source>
        <dbReference type="RuleBase" id="RU368122"/>
    </source>
</evidence>
<name>A0A6G1FSP4_9PEZI</name>
<dbReference type="GO" id="GO:0030245">
    <property type="term" value="P:cellulose catabolic process"/>
    <property type="evidence" value="ECO:0007669"/>
    <property type="project" value="UniProtKB-UniRule"/>
</dbReference>
<dbReference type="GeneID" id="54414950"/>
<dbReference type="EMBL" id="ML975178">
    <property type="protein sequence ID" value="KAF1808885.1"/>
    <property type="molecule type" value="Genomic_DNA"/>
</dbReference>
<accession>A0A6G1FSP4</accession>
<dbReference type="RefSeq" id="XP_033530516.1">
    <property type="nucleotide sequence ID" value="XM_033674380.1"/>
</dbReference>
<dbReference type="PANTHER" id="PTHR33353">
    <property type="entry name" value="PUTATIVE (AFU_ORTHOLOGUE AFUA_1G12560)-RELATED"/>
    <property type="match status" value="1"/>
</dbReference>
<proteinExistence type="predicted"/>
<dbReference type="EC" id="1.14.99.56" evidence="5"/>
<reference evidence="10" key="2">
    <citation type="submission" date="2020-04" db="EMBL/GenBank/DDBJ databases">
        <authorList>
            <consortium name="NCBI Genome Project"/>
        </authorList>
    </citation>
    <scope>NUCLEOTIDE SEQUENCE</scope>
    <source>
        <strain evidence="10">CBS 781.70</strain>
    </source>
</reference>
<dbReference type="GO" id="GO:0008810">
    <property type="term" value="F:cellulase activity"/>
    <property type="evidence" value="ECO:0007669"/>
    <property type="project" value="UniProtKB-UniRule"/>
</dbReference>
<keyword evidence="3 5" id="KW-0964">Secreted</keyword>
<keyword evidence="5" id="KW-0624">Polysaccharide degradation</keyword>
<protein>
    <recommendedName>
        <fullName evidence="5">AA9 family lytic polysaccharide monooxygenase</fullName>
        <ecNumber evidence="5">1.14.99.56</ecNumber>
    </recommendedName>
    <alternativeName>
        <fullName evidence="5">Endo-beta-1,4-glucanase</fullName>
    </alternativeName>
    <alternativeName>
        <fullName evidence="5">Glycosyl hydrolase 61 family protein</fullName>
    </alternativeName>
</protein>
<evidence type="ECO:0000313" key="9">
    <source>
        <dbReference type="Proteomes" id="UP000504638"/>
    </source>
</evidence>
<evidence type="ECO:0000256" key="2">
    <source>
        <dbReference type="ARBA" id="ARBA00004613"/>
    </source>
</evidence>
<comment type="function">
    <text evidence="5">Lytic polysaccharide monooxygenase (LMPO) that depolymerizes crystalline and amorphous polysaccharides via the oxidation of scissile alpha- or beta-(1-4)-glycosidic bonds, yielding C1 and/or C4 oxidation products. Catalysis by LPMOs requires the reduction of the active-site copper from Cu(II) to Cu(I) by a reducing agent and H(2)O(2) or O(2) as a cosubstrate.</text>
</comment>
<dbReference type="GO" id="GO:0030248">
    <property type="term" value="F:cellulose binding"/>
    <property type="evidence" value="ECO:0007669"/>
    <property type="project" value="UniProtKB-UniRule"/>
</dbReference>
<dbReference type="Pfam" id="PF03443">
    <property type="entry name" value="AA9"/>
    <property type="match status" value="1"/>
</dbReference>
<reference evidence="8 10" key="1">
    <citation type="submission" date="2020-01" db="EMBL/GenBank/DDBJ databases">
        <authorList>
            <consortium name="DOE Joint Genome Institute"/>
            <person name="Haridas S."/>
            <person name="Albert R."/>
            <person name="Binder M."/>
            <person name="Bloem J."/>
            <person name="Labutti K."/>
            <person name="Salamov A."/>
            <person name="Andreopoulos B."/>
            <person name="Baker S.E."/>
            <person name="Barry K."/>
            <person name="Bills G."/>
            <person name="Bluhm B.H."/>
            <person name="Cannon C."/>
            <person name="Castanera R."/>
            <person name="Culley D.E."/>
            <person name="Daum C."/>
            <person name="Ezra D."/>
            <person name="Gonzalez J.B."/>
            <person name="Henrissat B."/>
            <person name="Kuo A."/>
            <person name="Liang C."/>
            <person name="Lipzen A."/>
            <person name="Lutzoni F."/>
            <person name="Magnuson J."/>
            <person name="Mondo S."/>
            <person name="Nolan M."/>
            <person name="Ohm R."/>
            <person name="Pangilinan J."/>
            <person name="Park H.-J."/>
            <person name="Ramirez L."/>
            <person name="Alfaro M."/>
            <person name="Sun H."/>
            <person name="Tritt A."/>
            <person name="Yoshinaga Y."/>
            <person name="Zwiers L.-H."/>
            <person name="Turgeon B.G."/>
            <person name="Goodwin S.B."/>
            <person name="Spatafora J.W."/>
            <person name="Crous P.W."/>
            <person name="Grigoriev I.V."/>
        </authorList>
    </citation>
    <scope>NUCLEOTIDE SEQUENCE</scope>
    <source>
        <strain evidence="8 10">CBS 781.70</strain>
    </source>
</reference>
<feature type="region of interest" description="Disordered" evidence="6">
    <location>
        <begin position="330"/>
        <end position="404"/>
    </location>
</feature>